<feature type="compositionally biased region" description="Basic and acidic residues" evidence="1">
    <location>
        <begin position="361"/>
        <end position="373"/>
    </location>
</feature>
<organism evidence="3 4">
    <name type="scientific">Canavalia gladiata</name>
    <name type="common">Sword bean</name>
    <name type="synonym">Dolichos gladiatus</name>
    <dbReference type="NCBI Taxonomy" id="3824"/>
    <lineage>
        <taxon>Eukaryota</taxon>
        <taxon>Viridiplantae</taxon>
        <taxon>Streptophyta</taxon>
        <taxon>Embryophyta</taxon>
        <taxon>Tracheophyta</taxon>
        <taxon>Spermatophyta</taxon>
        <taxon>Magnoliopsida</taxon>
        <taxon>eudicotyledons</taxon>
        <taxon>Gunneridae</taxon>
        <taxon>Pentapetalae</taxon>
        <taxon>rosids</taxon>
        <taxon>fabids</taxon>
        <taxon>Fabales</taxon>
        <taxon>Fabaceae</taxon>
        <taxon>Papilionoideae</taxon>
        <taxon>50 kb inversion clade</taxon>
        <taxon>NPAAA clade</taxon>
        <taxon>indigoferoid/millettioid clade</taxon>
        <taxon>Phaseoleae</taxon>
        <taxon>Canavalia</taxon>
    </lineage>
</organism>
<feature type="compositionally biased region" description="Basic and acidic residues" evidence="1">
    <location>
        <begin position="424"/>
        <end position="437"/>
    </location>
</feature>
<dbReference type="GO" id="GO:0008017">
    <property type="term" value="F:microtubule binding"/>
    <property type="evidence" value="ECO:0007669"/>
    <property type="project" value="TreeGrafter"/>
</dbReference>
<feature type="compositionally biased region" description="Acidic residues" evidence="1">
    <location>
        <begin position="93"/>
        <end position="102"/>
    </location>
</feature>
<dbReference type="Proteomes" id="UP001367508">
    <property type="component" value="Unassembled WGS sequence"/>
</dbReference>
<feature type="region of interest" description="Disordered" evidence="1">
    <location>
        <begin position="202"/>
        <end position="221"/>
    </location>
</feature>
<feature type="region of interest" description="Disordered" evidence="1">
    <location>
        <begin position="246"/>
        <end position="274"/>
    </location>
</feature>
<reference evidence="3 4" key="1">
    <citation type="submission" date="2024-01" db="EMBL/GenBank/DDBJ databases">
        <title>The genomes of 5 underutilized Papilionoideae crops provide insights into root nodulation and disease resistanc.</title>
        <authorList>
            <person name="Jiang F."/>
        </authorList>
    </citation>
    <scope>NUCLEOTIDE SEQUENCE [LARGE SCALE GENOMIC DNA]</scope>
    <source>
        <strain evidence="3">LVBAO_FW01</strain>
        <tissue evidence="3">Leaves</tissue>
    </source>
</reference>
<dbReference type="GO" id="GO:0005819">
    <property type="term" value="C:spindle"/>
    <property type="evidence" value="ECO:0007669"/>
    <property type="project" value="InterPro"/>
</dbReference>
<sequence>MEEEFEEIEVEYAPLSHDHEIDSDYEFDAPQFYDLTRHETFLDAVDAEQWFEFAAGYPPSPFLLKMRMRNSNAMKSGNVVAENCGPCMEPEEQVAIDDDDDDGRGMEYYNRTTQEQDNGKQKSLRKSSPSKDLSFMRPTASHLAKQKNTSEVQALQHFTRFQRQNSSSTDCQLTKRQKLEAGYLRKIARLKHQILFTHKKTKEGERGKDLKEEGEEGLREKERVDVSDINLASKTNVTIPKEPKLATAKRAQTHKCRTNAESHGPTQSSSQVFKARPLHKRILQGPSKLFPKIKTPKLTEFQEFHLRTSERAMQQTSNNGEGSLNSNSISNGERSNHKRTNSSLASREEKCRTTNNVQGSTEDKRLSSKGERGVFRNMKVFPWESNGKRSPNEPPSELFSKLSLASKDKQNIKSPSKKQPTSKGWKENRPRSLHQEHENMSLVKEGIQRPCGKQYQCVNEMGSLISKQACMLEFGH</sequence>
<evidence type="ECO:0000259" key="2">
    <source>
        <dbReference type="Pfam" id="PF12214"/>
    </source>
</evidence>
<dbReference type="PANTHER" id="PTHR14326">
    <property type="entry name" value="TARGETING PROTEIN FOR XKLP2"/>
    <property type="match status" value="1"/>
</dbReference>
<feature type="compositionally biased region" description="Polar residues" evidence="1">
    <location>
        <begin position="259"/>
        <end position="272"/>
    </location>
</feature>
<dbReference type="GO" id="GO:0030295">
    <property type="term" value="F:protein kinase activator activity"/>
    <property type="evidence" value="ECO:0007669"/>
    <property type="project" value="TreeGrafter"/>
</dbReference>
<evidence type="ECO:0000313" key="4">
    <source>
        <dbReference type="Proteomes" id="UP001367508"/>
    </source>
</evidence>
<gene>
    <name evidence="3" type="ORF">VNO77_33443</name>
</gene>
<feature type="region of interest" description="Disordered" evidence="1">
    <location>
        <begin position="312"/>
        <end position="373"/>
    </location>
</feature>
<dbReference type="AlphaFoldDB" id="A0AAN9Q0P6"/>
<evidence type="ECO:0000313" key="3">
    <source>
        <dbReference type="EMBL" id="KAK7314913.1"/>
    </source>
</evidence>
<evidence type="ECO:0000256" key="1">
    <source>
        <dbReference type="SAM" id="MobiDB-lite"/>
    </source>
</evidence>
<feature type="compositionally biased region" description="Low complexity" evidence="1">
    <location>
        <begin position="317"/>
        <end position="332"/>
    </location>
</feature>
<keyword evidence="4" id="KW-1185">Reference proteome</keyword>
<dbReference type="EMBL" id="JAYMYQ010000008">
    <property type="protein sequence ID" value="KAK7314913.1"/>
    <property type="molecule type" value="Genomic_DNA"/>
</dbReference>
<protein>
    <recommendedName>
        <fullName evidence="2">TPX2 central domain-containing protein</fullName>
    </recommendedName>
</protein>
<dbReference type="GO" id="GO:0090307">
    <property type="term" value="P:mitotic spindle assembly"/>
    <property type="evidence" value="ECO:0007669"/>
    <property type="project" value="TreeGrafter"/>
</dbReference>
<name>A0AAN9Q0P6_CANGL</name>
<dbReference type="InterPro" id="IPR009675">
    <property type="entry name" value="TPX2_fam"/>
</dbReference>
<proteinExistence type="predicted"/>
<feature type="region of interest" description="Disordered" evidence="1">
    <location>
        <begin position="404"/>
        <end position="437"/>
    </location>
</feature>
<dbReference type="GO" id="GO:0005880">
    <property type="term" value="C:nuclear microtubule"/>
    <property type="evidence" value="ECO:0007669"/>
    <property type="project" value="TreeGrafter"/>
</dbReference>
<dbReference type="InterPro" id="IPR027330">
    <property type="entry name" value="TPX2_central_dom"/>
</dbReference>
<dbReference type="GO" id="GO:0060236">
    <property type="term" value="P:regulation of mitotic spindle organization"/>
    <property type="evidence" value="ECO:0007669"/>
    <property type="project" value="InterPro"/>
</dbReference>
<comment type="caution">
    <text evidence="3">The sequence shown here is derived from an EMBL/GenBank/DDBJ whole genome shotgun (WGS) entry which is preliminary data.</text>
</comment>
<feature type="region of interest" description="Disordered" evidence="1">
    <location>
        <begin position="93"/>
        <end position="146"/>
    </location>
</feature>
<feature type="compositionally biased region" description="Polar residues" evidence="1">
    <location>
        <begin position="412"/>
        <end position="422"/>
    </location>
</feature>
<feature type="domain" description="TPX2 central" evidence="2">
    <location>
        <begin position="236"/>
        <end position="379"/>
    </location>
</feature>
<dbReference type="Pfam" id="PF12214">
    <property type="entry name" value="TPX2_importin"/>
    <property type="match status" value="1"/>
</dbReference>
<accession>A0AAN9Q0P6</accession>
<dbReference type="PANTHER" id="PTHR14326:SF55">
    <property type="entry name" value="CELL CYCLE REGULATED MICROTUBULE ASSOCIATED PROTEIN"/>
    <property type="match status" value="1"/>
</dbReference>